<gene>
    <name evidence="14" type="ORF">CPEL01642_LOCUS2184</name>
</gene>
<evidence type="ECO:0000256" key="6">
    <source>
        <dbReference type="ARBA" id="ARBA00022624"/>
    </source>
</evidence>
<dbReference type="Pfam" id="PF00585">
    <property type="entry name" value="Thr_dehydrat_C"/>
    <property type="match status" value="2"/>
</dbReference>
<keyword evidence="5 11" id="KW-0028">Amino-acid biosynthesis</keyword>
<dbReference type="Gene3D" id="3.40.1020.10">
    <property type="entry name" value="Biosynthetic Threonine Deaminase, Domain 3"/>
    <property type="match status" value="1"/>
</dbReference>
<feature type="domain" description="ACT-like" evidence="13">
    <location>
        <begin position="395"/>
        <end position="492"/>
    </location>
</feature>
<dbReference type="AlphaFoldDB" id="A0A7S0PUT6"/>
<evidence type="ECO:0000256" key="8">
    <source>
        <dbReference type="ARBA" id="ARBA00022898"/>
    </source>
</evidence>
<evidence type="ECO:0000256" key="10">
    <source>
        <dbReference type="ARBA" id="ARBA00023304"/>
    </source>
</evidence>
<keyword evidence="10 11" id="KW-0100">Branched-chain amino acid biosynthesis</keyword>
<comment type="similarity">
    <text evidence="4 11">Belongs to the serine/threonine dehydratase family.</text>
</comment>
<evidence type="ECO:0000256" key="5">
    <source>
        <dbReference type="ARBA" id="ARBA00022605"/>
    </source>
</evidence>
<dbReference type="NCBIfam" id="TIGR01124">
    <property type="entry name" value="ilvA_2Cterm"/>
    <property type="match status" value="1"/>
</dbReference>
<comment type="cofactor">
    <cofactor evidence="2 11">
        <name>pyridoxal 5'-phosphate</name>
        <dbReference type="ChEBI" id="CHEBI:597326"/>
    </cofactor>
</comment>
<evidence type="ECO:0000256" key="4">
    <source>
        <dbReference type="ARBA" id="ARBA00010869"/>
    </source>
</evidence>
<dbReference type="InterPro" id="IPR005787">
    <property type="entry name" value="Thr_deHydtase_biosynth"/>
</dbReference>
<evidence type="ECO:0000259" key="13">
    <source>
        <dbReference type="Pfam" id="PF00585"/>
    </source>
</evidence>
<dbReference type="SUPFAM" id="SSF55021">
    <property type="entry name" value="ACT-like"/>
    <property type="match status" value="2"/>
</dbReference>
<keyword evidence="7" id="KW-0677">Repeat</keyword>
<dbReference type="InterPro" id="IPR001926">
    <property type="entry name" value="TrpB-like_PALP"/>
</dbReference>
<dbReference type="UniPathway" id="UPA00047">
    <property type="reaction ID" value="UER00054"/>
</dbReference>
<organism evidence="14">
    <name type="scientific">Coccolithus braarudii</name>
    <dbReference type="NCBI Taxonomy" id="221442"/>
    <lineage>
        <taxon>Eukaryota</taxon>
        <taxon>Haptista</taxon>
        <taxon>Haptophyta</taxon>
        <taxon>Prymnesiophyceae</taxon>
        <taxon>Coccolithales</taxon>
        <taxon>Coccolithaceae</taxon>
        <taxon>Coccolithus</taxon>
    </lineage>
</organism>
<evidence type="ECO:0000256" key="7">
    <source>
        <dbReference type="ARBA" id="ARBA00022737"/>
    </source>
</evidence>
<evidence type="ECO:0000313" key="14">
    <source>
        <dbReference type="EMBL" id="CAD8598854.1"/>
    </source>
</evidence>
<keyword evidence="9 11" id="KW-0456">Lyase</keyword>
<dbReference type="InterPro" id="IPR036052">
    <property type="entry name" value="TrpB-like_PALP_sf"/>
</dbReference>
<dbReference type="CDD" id="cd01562">
    <property type="entry name" value="Thr-dehyd"/>
    <property type="match status" value="1"/>
</dbReference>
<dbReference type="EMBL" id="HBEY01004496">
    <property type="protein sequence ID" value="CAD8598854.1"/>
    <property type="molecule type" value="Transcribed_RNA"/>
</dbReference>
<feature type="domain" description="Tryptophan synthase beta chain-like PALP" evidence="12">
    <location>
        <begin position="75"/>
        <end position="380"/>
    </location>
</feature>
<dbReference type="GO" id="GO:0006565">
    <property type="term" value="P:L-serine catabolic process"/>
    <property type="evidence" value="ECO:0007669"/>
    <property type="project" value="TreeGrafter"/>
</dbReference>
<dbReference type="InterPro" id="IPR045865">
    <property type="entry name" value="ACT-like_dom_sf"/>
</dbReference>
<keyword evidence="6 11" id="KW-0412">Isoleucine biosynthesis</keyword>
<dbReference type="SUPFAM" id="SSF53686">
    <property type="entry name" value="Tryptophan synthase beta subunit-like PLP-dependent enzymes"/>
    <property type="match status" value="1"/>
</dbReference>
<dbReference type="PANTHER" id="PTHR48078:SF11">
    <property type="entry name" value="THREONINE DEHYDRATASE, MITOCHONDRIAL"/>
    <property type="match status" value="1"/>
</dbReference>
<evidence type="ECO:0000259" key="12">
    <source>
        <dbReference type="Pfam" id="PF00291"/>
    </source>
</evidence>
<dbReference type="EC" id="4.3.1.19" evidence="11"/>
<dbReference type="Gene3D" id="3.40.50.1100">
    <property type="match status" value="2"/>
</dbReference>
<evidence type="ECO:0000256" key="11">
    <source>
        <dbReference type="RuleBase" id="RU362012"/>
    </source>
</evidence>
<reference evidence="14" key="1">
    <citation type="submission" date="2021-01" db="EMBL/GenBank/DDBJ databases">
        <authorList>
            <person name="Corre E."/>
            <person name="Pelletier E."/>
            <person name="Niang G."/>
            <person name="Scheremetjew M."/>
            <person name="Finn R."/>
            <person name="Kale V."/>
            <person name="Holt S."/>
            <person name="Cochrane G."/>
            <person name="Meng A."/>
            <person name="Brown T."/>
            <person name="Cohen L."/>
        </authorList>
    </citation>
    <scope>NUCLEOTIDE SEQUENCE</scope>
    <source>
        <strain evidence="14">PLY182g</strain>
    </source>
</reference>
<name>A0A7S0PUT6_9EUKA</name>
<sequence length="590" mass="64547">MFRRSLSQPAATATRSLSSGLPFRIRMPLKKLQAKKNLPQQSFRPAALGDGEQLETSSNEPDYLRLALTSRVYDLVSESPLQYAPGLSHKLQACIHVKREDVLPSFSYRIRGAVNLLDGLRREGVDAVVTYSVGSQGHSLAVAAQRLGMQPPIIVVPERTPLARKQAMERAGAVVHVYGRRLKDARAEAERRAAESGGKTAFVHPHDDPLVIAGQATAGLEITRQHGRAVEDAAGGAANTHHLDAIFVCTGGSSLLAGIALVVKQIMPGTRVIGVEPEDNNLLQQSLLSGHRVEVPEPSHFVDGAAVTQIGPEVFRLCDELVDDIVTVSNDEICAAVRDCFEDTRAMLEPAGAISVAGLKRWLSTQPKGMQGGNYVVVTSDASNIEFDILRFIAERASMGEQKERLFALELADIPGAFYNIYKAVQPRVVTEFVYRHDHHAASKANALIYMCVLQADDSLSSEQEVKGVVDSLSPIGVDALDVTSNEMAKTHARYLVGGRPNIEAGERVLRFEFPEVGSGSLEQFLSRISELEFLLTLLHYRNHGGQVGKVLAGIEVPKNKEETFNQMLDDLGYTFHEETDNPIFQKFMR</sequence>
<dbReference type="InterPro" id="IPR038110">
    <property type="entry name" value="TD_ACT-like_sf"/>
</dbReference>
<dbReference type="InterPro" id="IPR050147">
    <property type="entry name" value="Ser/Thr_Dehydratase"/>
</dbReference>
<proteinExistence type="inferred from homology"/>
<dbReference type="Pfam" id="PF00291">
    <property type="entry name" value="PALP"/>
    <property type="match status" value="1"/>
</dbReference>
<dbReference type="GO" id="GO:0003941">
    <property type="term" value="F:L-serine ammonia-lyase activity"/>
    <property type="evidence" value="ECO:0007669"/>
    <property type="project" value="TreeGrafter"/>
</dbReference>
<dbReference type="GO" id="GO:0004794">
    <property type="term" value="F:threonine deaminase activity"/>
    <property type="evidence" value="ECO:0007669"/>
    <property type="project" value="UniProtKB-UniRule"/>
</dbReference>
<dbReference type="PANTHER" id="PTHR48078">
    <property type="entry name" value="THREONINE DEHYDRATASE, MITOCHONDRIAL-RELATED"/>
    <property type="match status" value="1"/>
</dbReference>
<accession>A0A7S0PUT6</accession>
<comment type="catalytic activity">
    <reaction evidence="1 11">
        <text>L-threonine = 2-oxobutanoate + NH4(+)</text>
        <dbReference type="Rhea" id="RHEA:22108"/>
        <dbReference type="ChEBI" id="CHEBI:16763"/>
        <dbReference type="ChEBI" id="CHEBI:28938"/>
        <dbReference type="ChEBI" id="CHEBI:57926"/>
        <dbReference type="EC" id="4.3.1.19"/>
    </reaction>
</comment>
<evidence type="ECO:0000256" key="3">
    <source>
        <dbReference type="ARBA" id="ARBA00004810"/>
    </source>
</evidence>
<feature type="domain" description="ACT-like" evidence="13">
    <location>
        <begin position="504"/>
        <end position="588"/>
    </location>
</feature>
<dbReference type="GO" id="GO:0006567">
    <property type="term" value="P:L-threonine catabolic process"/>
    <property type="evidence" value="ECO:0007669"/>
    <property type="project" value="TreeGrafter"/>
</dbReference>
<protein>
    <recommendedName>
        <fullName evidence="11">Threonine dehydratase</fullName>
        <ecNumber evidence="11">4.3.1.19</ecNumber>
    </recommendedName>
    <alternativeName>
        <fullName evidence="11">Threonine deaminase</fullName>
    </alternativeName>
</protein>
<comment type="pathway">
    <text evidence="3 11">Amino-acid biosynthesis; L-isoleucine biosynthesis; 2-oxobutanoate from L-threonine: step 1/1.</text>
</comment>
<dbReference type="GO" id="GO:0009097">
    <property type="term" value="P:isoleucine biosynthetic process"/>
    <property type="evidence" value="ECO:0007669"/>
    <property type="project" value="UniProtKB-UniRule"/>
</dbReference>
<evidence type="ECO:0000256" key="2">
    <source>
        <dbReference type="ARBA" id="ARBA00001933"/>
    </source>
</evidence>
<keyword evidence="8 11" id="KW-0663">Pyridoxal phosphate</keyword>
<dbReference type="InterPro" id="IPR001721">
    <property type="entry name" value="TD_ACT-like"/>
</dbReference>
<evidence type="ECO:0000256" key="1">
    <source>
        <dbReference type="ARBA" id="ARBA00001274"/>
    </source>
</evidence>
<evidence type="ECO:0000256" key="9">
    <source>
        <dbReference type="ARBA" id="ARBA00023239"/>
    </source>
</evidence>